<dbReference type="EMBL" id="LUGG01000005">
    <property type="protein sequence ID" value="OBZ74490.1"/>
    <property type="molecule type" value="Genomic_DNA"/>
</dbReference>
<comment type="caution">
    <text evidence="2">The sequence shown here is derived from an EMBL/GenBank/DDBJ whole genome shotgun (WGS) entry which is preliminary data.</text>
</comment>
<reference evidence="2 3" key="1">
    <citation type="submission" date="2016-03" db="EMBL/GenBank/DDBJ databases">
        <title>Whole genome sequencing of Grifola frondosa 9006-11.</title>
        <authorList>
            <person name="Min B."/>
            <person name="Park H."/>
            <person name="Kim J.-G."/>
            <person name="Cho H."/>
            <person name="Oh Y.-L."/>
            <person name="Kong W.-S."/>
            <person name="Choi I.-G."/>
        </authorList>
    </citation>
    <scope>NUCLEOTIDE SEQUENCE [LARGE SCALE GENOMIC DNA]</scope>
    <source>
        <strain evidence="2 3">9006-11</strain>
    </source>
</reference>
<dbReference type="AlphaFoldDB" id="A0A1C7MC75"/>
<keyword evidence="3" id="KW-1185">Reference proteome</keyword>
<sequence length="373" mass="42578">MPPRTDFTPPGLRKQRKPSEYMMALRTKVMLSAAVLYSRRFNRRRVEYLSYGLWNMVARSWTDDDPSLLVIPQYLLYAADDSDDDPETSFDTVPGRPAGGECIPDFAIIRIMHHWRDPNPIATRSDPEPSYISAANLLNWTSIQIDKVRIPVLCEVKRPPCRHATGELFRDSLSKSLLLAMSQLSRRVKLIFTDANRMEQDSAILVASTGEWWSWRLQTRANIDVPDPQLIAPREDEERDGDGDVLRGLNEEHNARQERRDSGDGRRNSSDGRRNWDDVLRDLEDVADLGDEPGDVVPVDVDQEGYDEVIDGALQRNVDYPDQAKVVDNIEDARPGPTWSKPMLLWTPASNQRMYVLHKYLSHGFDTGVHVPL</sequence>
<protein>
    <submittedName>
        <fullName evidence="2">Uncharacterized protein</fullName>
    </submittedName>
</protein>
<evidence type="ECO:0000313" key="3">
    <source>
        <dbReference type="Proteomes" id="UP000092993"/>
    </source>
</evidence>
<dbReference type="Proteomes" id="UP000092993">
    <property type="component" value="Unassembled WGS sequence"/>
</dbReference>
<accession>A0A1C7MC75</accession>
<name>A0A1C7MC75_GRIFR</name>
<proteinExistence type="predicted"/>
<gene>
    <name evidence="2" type="ORF">A0H81_05333</name>
</gene>
<evidence type="ECO:0000256" key="1">
    <source>
        <dbReference type="SAM" id="MobiDB-lite"/>
    </source>
</evidence>
<evidence type="ECO:0000313" key="2">
    <source>
        <dbReference type="EMBL" id="OBZ74490.1"/>
    </source>
</evidence>
<dbReference type="OrthoDB" id="2610860at2759"/>
<dbReference type="OMA" id="NTHAKSM"/>
<organism evidence="2 3">
    <name type="scientific">Grifola frondosa</name>
    <name type="common">Maitake</name>
    <name type="synonym">Polyporus frondosus</name>
    <dbReference type="NCBI Taxonomy" id="5627"/>
    <lineage>
        <taxon>Eukaryota</taxon>
        <taxon>Fungi</taxon>
        <taxon>Dikarya</taxon>
        <taxon>Basidiomycota</taxon>
        <taxon>Agaricomycotina</taxon>
        <taxon>Agaricomycetes</taxon>
        <taxon>Polyporales</taxon>
        <taxon>Grifolaceae</taxon>
        <taxon>Grifola</taxon>
    </lineage>
</organism>
<feature type="compositionally biased region" description="Basic and acidic residues" evidence="1">
    <location>
        <begin position="242"/>
        <end position="275"/>
    </location>
</feature>
<feature type="region of interest" description="Disordered" evidence="1">
    <location>
        <begin position="227"/>
        <end position="275"/>
    </location>
</feature>